<dbReference type="Pfam" id="PF14903">
    <property type="entry name" value="WG_beta_rep"/>
    <property type="match status" value="3"/>
</dbReference>
<reference evidence="1 2" key="1">
    <citation type="submission" date="2013-02" db="EMBL/GenBank/DDBJ databases">
        <title>A novel strain isolated from Lonar lake, Maharashtra, India.</title>
        <authorList>
            <person name="Singh A."/>
        </authorList>
    </citation>
    <scope>NUCLEOTIDE SEQUENCE [LARGE SCALE GENOMIC DNA]</scope>
    <source>
        <strain evidence="1 2">AK24</strain>
    </source>
</reference>
<dbReference type="Proteomes" id="UP000013909">
    <property type="component" value="Unassembled WGS sequence"/>
</dbReference>
<organism evidence="1 2">
    <name type="scientific">Lunatimonas lonarensis</name>
    <dbReference type="NCBI Taxonomy" id="1232681"/>
    <lineage>
        <taxon>Bacteria</taxon>
        <taxon>Pseudomonadati</taxon>
        <taxon>Bacteroidota</taxon>
        <taxon>Cytophagia</taxon>
        <taxon>Cytophagales</taxon>
        <taxon>Cyclobacteriaceae</taxon>
    </lineage>
</organism>
<sequence length="487" mass="55656">MRKIENGNLSYLGNSLRVNTLNSHISLLSQDYESFITIENTKLVRFMEPWIIISKGDKQGALHEYGDLVFPPEYDQIESFFNILMGKKGSMYSVYDRGTKQTRTYGPYETARLASNGQLIAKTPQGYLLPFSQDPDRLYMDLTDVSGNVIIAKEPTGYGLINRDGDYILDPIIDTMEYLGDNHFFAHDGNQYMLIKAQTNTADIKYTSYHRIAMENGVLLEYIHGRLRRIMKGDGILLDVVGMTEVKPVEGNHYNVFFRDQKIGLLNPNGKWDVQPSLNIRELLPGNQGLFGALINGKYGFVNSSGQVVIPAQFDEVKRFSDGLAAVRTGFTWGFVNLNGDLVVTSRYDRVGDFFRGMAIVLMSGKFNLIDREGKELLPEFYDRISLTTDAYYLTERNGSYGMINPIGVEIAPPIFEEIRREEFDRILVRYQGRYGIMRENGDFSLPLYYTSILFDESNKKILARHQESLMQETPDIGKKRPQRRPR</sequence>
<keyword evidence="2" id="KW-1185">Reference proteome</keyword>
<dbReference type="STRING" id="1232681.ADIS_2319"/>
<dbReference type="PANTHER" id="PTHR37841">
    <property type="entry name" value="GLR2918 PROTEIN"/>
    <property type="match status" value="1"/>
</dbReference>
<dbReference type="PATRIC" id="fig|1288963.3.peg.2311"/>
<dbReference type="PANTHER" id="PTHR37841:SF1">
    <property type="entry name" value="DUF3298 DOMAIN-CONTAINING PROTEIN"/>
    <property type="match status" value="1"/>
</dbReference>
<dbReference type="EMBL" id="AQHR01000061">
    <property type="protein sequence ID" value="EON77239.1"/>
    <property type="molecule type" value="Genomic_DNA"/>
</dbReference>
<comment type="caution">
    <text evidence="1">The sequence shown here is derived from an EMBL/GenBank/DDBJ whole genome shotgun (WGS) entry which is preliminary data.</text>
</comment>
<evidence type="ECO:0000313" key="1">
    <source>
        <dbReference type="EMBL" id="EON77239.1"/>
    </source>
</evidence>
<dbReference type="AlphaFoldDB" id="R7ZTB8"/>
<name>R7ZTB8_9BACT</name>
<dbReference type="InterPro" id="IPR032774">
    <property type="entry name" value="WG_beta_rep"/>
</dbReference>
<proteinExistence type="predicted"/>
<evidence type="ECO:0000313" key="2">
    <source>
        <dbReference type="Proteomes" id="UP000013909"/>
    </source>
</evidence>
<gene>
    <name evidence="1" type="ORF">ADIS_2319</name>
</gene>
<protein>
    <submittedName>
        <fullName evidence="1">Uncharacterized protein</fullName>
    </submittedName>
</protein>
<accession>R7ZTB8</accession>